<evidence type="ECO:0000256" key="3">
    <source>
        <dbReference type="ARBA" id="ARBA00023163"/>
    </source>
</evidence>
<dbReference type="InterPro" id="IPR036388">
    <property type="entry name" value="WH-like_DNA-bd_sf"/>
</dbReference>
<keyword evidence="6" id="KW-1185">Reference proteome</keyword>
<proteinExistence type="predicted"/>
<dbReference type="Gene3D" id="1.10.287.160">
    <property type="entry name" value="HR1 repeat"/>
    <property type="match status" value="1"/>
</dbReference>
<dbReference type="Gene3D" id="1.10.10.10">
    <property type="entry name" value="Winged helix-like DNA-binding domain superfamily/Winged helix DNA-binding domain"/>
    <property type="match status" value="1"/>
</dbReference>
<dbReference type="InterPro" id="IPR052362">
    <property type="entry name" value="HTH-GbsR_regulator"/>
</dbReference>
<sequence>MSGMAQREPATERDENAVAKYVENLGLALNQIGLPRMPARVFAALSTSDSGRMTAAELGQTLSVSPAAVSGAVRYLEQMGLIAKEREPGARRDHYRLYDDFWFASMLKRERMITLWRDATLEGVDALGADTPAGRRVAHMADFLDFLTREIPILFDRWQKERGPGRSTRTGDG</sequence>
<dbReference type="CDD" id="cd00090">
    <property type="entry name" value="HTH_ARSR"/>
    <property type="match status" value="1"/>
</dbReference>
<evidence type="ECO:0000256" key="2">
    <source>
        <dbReference type="ARBA" id="ARBA00023125"/>
    </source>
</evidence>
<dbReference type="RefSeq" id="WP_377389590.1">
    <property type="nucleotide sequence ID" value="NZ_JBHSAN010000017.1"/>
</dbReference>
<feature type="domain" description="HTH marR-type" evidence="4">
    <location>
        <begin position="33"/>
        <end position="92"/>
    </location>
</feature>
<evidence type="ECO:0000256" key="1">
    <source>
        <dbReference type="ARBA" id="ARBA00023015"/>
    </source>
</evidence>
<comment type="caution">
    <text evidence="5">The sequence shown here is derived from an EMBL/GenBank/DDBJ whole genome shotgun (WGS) entry which is preliminary data.</text>
</comment>
<protein>
    <submittedName>
        <fullName evidence="5">GbsR/MarR family transcriptional regulator</fullName>
    </submittedName>
</protein>
<accession>A0ABW5W4V6</accession>
<name>A0ABW5W4V6_9PSEU</name>
<evidence type="ECO:0000259" key="4">
    <source>
        <dbReference type="Pfam" id="PF12802"/>
    </source>
</evidence>
<dbReference type="Proteomes" id="UP001597478">
    <property type="component" value="Unassembled WGS sequence"/>
</dbReference>
<evidence type="ECO:0000313" key="5">
    <source>
        <dbReference type="EMBL" id="MFD2798601.1"/>
    </source>
</evidence>
<dbReference type="InterPro" id="IPR011991">
    <property type="entry name" value="ArsR-like_HTH"/>
</dbReference>
<reference evidence="6" key="1">
    <citation type="journal article" date="2019" name="Int. J. Syst. Evol. Microbiol.">
        <title>The Global Catalogue of Microorganisms (GCM) 10K type strain sequencing project: providing services to taxonomists for standard genome sequencing and annotation.</title>
        <authorList>
            <consortium name="The Broad Institute Genomics Platform"/>
            <consortium name="The Broad Institute Genome Sequencing Center for Infectious Disease"/>
            <person name="Wu L."/>
            <person name="Ma J."/>
        </authorList>
    </citation>
    <scope>NUCLEOTIDE SEQUENCE [LARGE SCALE GENOMIC DNA]</scope>
    <source>
        <strain evidence="6">IBRC-M 10906</strain>
    </source>
</reference>
<dbReference type="InterPro" id="IPR036390">
    <property type="entry name" value="WH_DNA-bd_sf"/>
</dbReference>
<dbReference type="PANTHER" id="PTHR38465:SF2">
    <property type="entry name" value="HTH-TYPE TRANSCRIPTIONAL REGULATOR MMPR5"/>
    <property type="match status" value="1"/>
</dbReference>
<dbReference type="SUPFAM" id="SSF46785">
    <property type="entry name" value="Winged helix' DNA-binding domain"/>
    <property type="match status" value="1"/>
</dbReference>
<organism evidence="5 6">
    <name type="scientific">Prauserella oleivorans</name>
    <dbReference type="NCBI Taxonomy" id="1478153"/>
    <lineage>
        <taxon>Bacteria</taxon>
        <taxon>Bacillati</taxon>
        <taxon>Actinomycetota</taxon>
        <taxon>Actinomycetes</taxon>
        <taxon>Pseudonocardiales</taxon>
        <taxon>Pseudonocardiaceae</taxon>
        <taxon>Prauserella</taxon>
    </lineage>
</organism>
<dbReference type="InterPro" id="IPR000835">
    <property type="entry name" value="HTH_MarR-typ"/>
</dbReference>
<keyword evidence="3" id="KW-0804">Transcription</keyword>
<dbReference type="EMBL" id="JBHUOF010000004">
    <property type="protein sequence ID" value="MFD2798601.1"/>
    <property type="molecule type" value="Genomic_DNA"/>
</dbReference>
<gene>
    <name evidence="5" type="ORF">ACFS2C_04260</name>
</gene>
<dbReference type="Pfam" id="PF12802">
    <property type="entry name" value="MarR_2"/>
    <property type="match status" value="1"/>
</dbReference>
<keyword evidence="1" id="KW-0805">Transcription regulation</keyword>
<evidence type="ECO:0000313" key="6">
    <source>
        <dbReference type="Proteomes" id="UP001597478"/>
    </source>
</evidence>
<keyword evidence="2" id="KW-0238">DNA-binding</keyword>
<dbReference type="PANTHER" id="PTHR38465">
    <property type="entry name" value="HTH-TYPE TRANSCRIPTIONAL REGULATOR MJ1563-RELATED"/>
    <property type="match status" value="1"/>
</dbReference>